<dbReference type="AlphaFoldDB" id="A0A1Y1HWE7"/>
<dbReference type="SUPFAM" id="SSF55895">
    <property type="entry name" value="Ribonuclease Rh-like"/>
    <property type="match status" value="1"/>
</dbReference>
<sequence length="268" mass="29977">MAAPSSSSRISLLLILAAVSLLVGGAFAAECSQCTKQCSAVVSGQTDCPYPPRDKTYEYFLFVLQWPGTFCKRDNSCCDGRFPDGVDWTIHGLWPEKSQNCYPYCCDLRSVKYTPQAVTSLKADLRKYWPTLSCSNTDDSFHSNEWDKHGTCMLAALRNQSSVLVYYYFERVLDLYEQLPLGKILADENIKADNRKTYSPAKIIAAIEKFTGATPDLACAENGKLLDEVHFCLDNDLKTFFNCPLGEGDRKKCGPKVRIPELDTVLVQ</sequence>
<dbReference type="EMBL" id="DF237013">
    <property type="protein sequence ID" value="GAQ80847.1"/>
    <property type="molecule type" value="Genomic_DNA"/>
</dbReference>
<feature type="active site" evidence="3">
    <location>
        <position position="145"/>
    </location>
</feature>
<feature type="chain" id="PRO_5013095784" evidence="5">
    <location>
        <begin position="29"/>
        <end position="268"/>
    </location>
</feature>
<accession>A0A1Y1HWE7</accession>
<reference evidence="6 7" key="1">
    <citation type="journal article" date="2014" name="Nat. Commun.">
        <title>Klebsormidium flaccidum genome reveals primary factors for plant terrestrial adaptation.</title>
        <authorList>
            <person name="Hori K."/>
            <person name="Maruyama F."/>
            <person name="Fujisawa T."/>
            <person name="Togashi T."/>
            <person name="Yamamoto N."/>
            <person name="Seo M."/>
            <person name="Sato S."/>
            <person name="Yamada T."/>
            <person name="Mori H."/>
            <person name="Tajima N."/>
            <person name="Moriyama T."/>
            <person name="Ikeuchi M."/>
            <person name="Watanabe M."/>
            <person name="Wada H."/>
            <person name="Kobayashi K."/>
            <person name="Saito M."/>
            <person name="Masuda T."/>
            <person name="Sasaki-Sekimoto Y."/>
            <person name="Mashiguchi K."/>
            <person name="Awai K."/>
            <person name="Shimojima M."/>
            <person name="Masuda S."/>
            <person name="Iwai M."/>
            <person name="Nobusawa T."/>
            <person name="Narise T."/>
            <person name="Kondo S."/>
            <person name="Saito H."/>
            <person name="Sato R."/>
            <person name="Murakawa M."/>
            <person name="Ihara Y."/>
            <person name="Oshima-Yamada Y."/>
            <person name="Ohtaka K."/>
            <person name="Satoh M."/>
            <person name="Sonobe K."/>
            <person name="Ishii M."/>
            <person name="Ohtani R."/>
            <person name="Kanamori-Sato M."/>
            <person name="Honoki R."/>
            <person name="Miyazaki D."/>
            <person name="Mochizuki H."/>
            <person name="Umetsu J."/>
            <person name="Higashi K."/>
            <person name="Shibata D."/>
            <person name="Kamiya Y."/>
            <person name="Sato N."/>
            <person name="Nakamura Y."/>
            <person name="Tabata S."/>
            <person name="Ida S."/>
            <person name="Kurokawa K."/>
            <person name="Ohta H."/>
        </authorList>
    </citation>
    <scope>NUCLEOTIDE SEQUENCE [LARGE SCALE GENOMIC DNA]</scope>
    <source>
        <strain evidence="6 7">NIES-2285</strain>
    </source>
</reference>
<evidence type="ECO:0000256" key="1">
    <source>
        <dbReference type="ARBA" id="ARBA00007469"/>
    </source>
</evidence>
<evidence type="ECO:0000313" key="6">
    <source>
        <dbReference type="EMBL" id="GAQ80847.1"/>
    </source>
</evidence>
<evidence type="ECO:0000256" key="2">
    <source>
        <dbReference type="ARBA" id="ARBA00023157"/>
    </source>
</evidence>
<protein>
    <submittedName>
        <fullName evidence="6">Ribonuclease T2 family protein</fullName>
    </submittedName>
</protein>
<proteinExistence type="inferred from homology"/>
<name>A0A1Y1HWE7_KLENI</name>
<dbReference type="PANTHER" id="PTHR11240:SF22">
    <property type="entry name" value="RIBONUCLEASE T2"/>
    <property type="match status" value="1"/>
</dbReference>
<dbReference type="InterPro" id="IPR001568">
    <property type="entry name" value="RNase_T2-like"/>
</dbReference>
<keyword evidence="5" id="KW-0732">Signal</keyword>
<dbReference type="InterPro" id="IPR018188">
    <property type="entry name" value="RNase_T2_His_AS_1"/>
</dbReference>
<evidence type="ECO:0000256" key="3">
    <source>
        <dbReference type="PIRSR" id="PIRSR633697-1"/>
    </source>
</evidence>
<comment type="similarity">
    <text evidence="1 4">Belongs to the RNase T2 family.</text>
</comment>
<dbReference type="PROSITE" id="PS00530">
    <property type="entry name" value="RNASE_T2_1"/>
    <property type="match status" value="1"/>
</dbReference>
<dbReference type="InterPro" id="IPR033697">
    <property type="entry name" value="Ribonuclease_T2_eukaryotic"/>
</dbReference>
<feature type="signal peptide" evidence="5">
    <location>
        <begin position="1"/>
        <end position="28"/>
    </location>
</feature>
<evidence type="ECO:0000256" key="4">
    <source>
        <dbReference type="RuleBase" id="RU004328"/>
    </source>
</evidence>
<dbReference type="GO" id="GO:0033897">
    <property type="term" value="F:ribonuclease T2 activity"/>
    <property type="evidence" value="ECO:0007669"/>
    <property type="project" value="InterPro"/>
</dbReference>
<dbReference type="Proteomes" id="UP000054558">
    <property type="component" value="Unassembled WGS sequence"/>
</dbReference>
<evidence type="ECO:0000313" key="7">
    <source>
        <dbReference type="Proteomes" id="UP000054558"/>
    </source>
</evidence>
<dbReference type="Pfam" id="PF00445">
    <property type="entry name" value="Ribonuclease_T2"/>
    <property type="match status" value="1"/>
</dbReference>
<dbReference type="GO" id="GO:0006401">
    <property type="term" value="P:RNA catabolic process"/>
    <property type="evidence" value="ECO:0000318"/>
    <property type="project" value="GO_Central"/>
</dbReference>
<dbReference type="CDD" id="cd01061">
    <property type="entry name" value="RNase_T2_euk"/>
    <property type="match status" value="1"/>
</dbReference>
<feature type="active site" evidence="3">
    <location>
        <position position="149"/>
    </location>
</feature>
<dbReference type="PANTHER" id="PTHR11240">
    <property type="entry name" value="RIBONUCLEASE T2"/>
    <property type="match status" value="1"/>
</dbReference>
<dbReference type="GO" id="GO:0003723">
    <property type="term" value="F:RNA binding"/>
    <property type="evidence" value="ECO:0007669"/>
    <property type="project" value="InterPro"/>
</dbReference>
<dbReference type="GO" id="GO:0004521">
    <property type="term" value="F:RNA endonuclease activity"/>
    <property type="evidence" value="ECO:0000318"/>
    <property type="project" value="GO_Central"/>
</dbReference>
<keyword evidence="7" id="KW-1185">Reference proteome</keyword>
<feature type="active site" evidence="3">
    <location>
        <position position="91"/>
    </location>
</feature>
<organism evidence="6 7">
    <name type="scientific">Klebsormidium nitens</name>
    <name type="common">Green alga</name>
    <name type="synonym">Ulothrix nitens</name>
    <dbReference type="NCBI Taxonomy" id="105231"/>
    <lineage>
        <taxon>Eukaryota</taxon>
        <taxon>Viridiplantae</taxon>
        <taxon>Streptophyta</taxon>
        <taxon>Klebsormidiophyceae</taxon>
        <taxon>Klebsormidiales</taxon>
        <taxon>Klebsormidiaceae</taxon>
        <taxon>Klebsormidium</taxon>
    </lineage>
</organism>
<keyword evidence="2" id="KW-1015">Disulfide bond</keyword>
<dbReference type="OMA" id="FYYFPIN"/>
<dbReference type="OrthoDB" id="435754at2759"/>
<dbReference type="InterPro" id="IPR036430">
    <property type="entry name" value="RNase_T2-like_sf"/>
</dbReference>
<gene>
    <name evidence="6" type="ORF">KFL_000640130</name>
</gene>
<dbReference type="Gene3D" id="3.90.730.10">
    <property type="entry name" value="Ribonuclease T2-like"/>
    <property type="match status" value="1"/>
</dbReference>
<evidence type="ECO:0000256" key="5">
    <source>
        <dbReference type="SAM" id="SignalP"/>
    </source>
</evidence>
<dbReference type="GO" id="GO:0005576">
    <property type="term" value="C:extracellular region"/>
    <property type="evidence" value="ECO:0000318"/>
    <property type="project" value="GO_Central"/>
</dbReference>